<organism evidence="2 3">
    <name type="scientific">Kineococcus radiotolerans</name>
    <dbReference type="NCBI Taxonomy" id="131568"/>
    <lineage>
        <taxon>Bacteria</taxon>
        <taxon>Bacillati</taxon>
        <taxon>Actinomycetota</taxon>
        <taxon>Actinomycetes</taxon>
        <taxon>Kineosporiales</taxon>
        <taxon>Kineosporiaceae</taxon>
        <taxon>Kineococcus</taxon>
    </lineage>
</organism>
<evidence type="ECO:0000313" key="3">
    <source>
        <dbReference type="Proteomes" id="UP000533269"/>
    </source>
</evidence>
<sequence>MIPPRALAVPLPRNSSRLARIAGAVAAAALAVGGVSAAAPAQAAVSPYMTYEGTSLNSANVPAVPGVDVTTLTGVKFDRGTYFVDDVQSGTIGNVALTGNYYAGDGEIDLTGKFGSVKLVAKLYSGKYMVQSVTKYLRAVPVVTTQIPAGFPTAATTGVPAGTTLTPSTDLDVWEAGAVLDGLDVQGCLTVHAPGVVVRNSRITCRDATLRAVSLVDAPGFVMEDSEIVSDGSAEVAIGWSGYTLRRVDVHGTQDGPRLGNDVTVVDSYVHDLVRSEAVHTDGLQSTSGTNIVVRHNTVDPRRAGSDDFLNAAVQLGTETGSQRLENVLFEDNFFNGGTYSVNVKCSANVQGVVFRGNRYGHGNRYGAAVAVPAVTFTEDRWADTGNLVRPAAAC</sequence>
<dbReference type="AlphaFoldDB" id="A0A7W4XY82"/>
<reference evidence="2 3" key="2">
    <citation type="submission" date="2020-08" db="EMBL/GenBank/DDBJ databases">
        <authorList>
            <person name="Partida-Martinez L."/>
            <person name="Huntemann M."/>
            <person name="Clum A."/>
            <person name="Wang J."/>
            <person name="Palaniappan K."/>
            <person name="Ritter S."/>
            <person name="Chen I.-M."/>
            <person name="Stamatis D."/>
            <person name="Reddy T."/>
            <person name="O'Malley R."/>
            <person name="Daum C."/>
            <person name="Shapiro N."/>
            <person name="Ivanova N."/>
            <person name="Kyrpides N."/>
            <person name="Woyke T."/>
        </authorList>
    </citation>
    <scope>NUCLEOTIDE SEQUENCE [LARGE SCALE GENOMIC DNA]</scope>
    <source>
        <strain evidence="2 3">AS2.23</strain>
    </source>
</reference>
<evidence type="ECO:0008006" key="4">
    <source>
        <dbReference type="Google" id="ProtNLM"/>
    </source>
</evidence>
<keyword evidence="1" id="KW-0732">Signal</keyword>
<dbReference type="SUPFAM" id="SSF51126">
    <property type="entry name" value="Pectin lyase-like"/>
    <property type="match status" value="1"/>
</dbReference>
<evidence type="ECO:0000256" key="1">
    <source>
        <dbReference type="SAM" id="SignalP"/>
    </source>
</evidence>
<gene>
    <name evidence="2" type="ORF">FHR75_002795</name>
</gene>
<feature type="signal peptide" evidence="1">
    <location>
        <begin position="1"/>
        <end position="37"/>
    </location>
</feature>
<dbReference type="Proteomes" id="UP000533269">
    <property type="component" value="Unassembled WGS sequence"/>
</dbReference>
<dbReference type="InterPro" id="IPR012334">
    <property type="entry name" value="Pectin_lyas_fold"/>
</dbReference>
<proteinExistence type="predicted"/>
<name>A0A7W4XY82_KINRA</name>
<comment type="caution">
    <text evidence="2">The sequence shown here is derived from an EMBL/GenBank/DDBJ whole genome shotgun (WGS) entry which is preliminary data.</text>
</comment>
<feature type="chain" id="PRO_5038897023" description="Right handed beta helix domain-containing protein" evidence="1">
    <location>
        <begin position="38"/>
        <end position="395"/>
    </location>
</feature>
<protein>
    <recommendedName>
        <fullName evidence="4">Right handed beta helix domain-containing protein</fullName>
    </recommendedName>
</protein>
<dbReference type="RefSeq" id="WP_183391882.1">
    <property type="nucleotide sequence ID" value="NZ_JACHVY010000002.1"/>
</dbReference>
<dbReference type="InterPro" id="IPR011050">
    <property type="entry name" value="Pectin_lyase_fold/virulence"/>
</dbReference>
<reference evidence="2 3" key="1">
    <citation type="submission" date="2020-08" db="EMBL/GenBank/DDBJ databases">
        <title>The Agave Microbiome: Exploring the role of microbial communities in plant adaptations to desert environments.</title>
        <authorList>
            <person name="Partida-Martinez L.P."/>
        </authorList>
    </citation>
    <scope>NUCLEOTIDE SEQUENCE [LARGE SCALE GENOMIC DNA]</scope>
    <source>
        <strain evidence="2 3">AS2.23</strain>
    </source>
</reference>
<dbReference type="Gene3D" id="2.160.20.10">
    <property type="entry name" value="Single-stranded right-handed beta-helix, Pectin lyase-like"/>
    <property type="match status" value="1"/>
</dbReference>
<accession>A0A7W4XY82</accession>
<dbReference type="EMBL" id="JACHVY010000002">
    <property type="protein sequence ID" value="MBB2901980.1"/>
    <property type="molecule type" value="Genomic_DNA"/>
</dbReference>
<evidence type="ECO:0000313" key="2">
    <source>
        <dbReference type="EMBL" id="MBB2901980.1"/>
    </source>
</evidence>